<evidence type="ECO:0000313" key="2">
    <source>
        <dbReference type="Proteomes" id="UP000823775"/>
    </source>
</evidence>
<dbReference type="EMBL" id="JACEIK010003367">
    <property type="protein sequence ID" value="MCD9641457.1"/>
    <property type="molecule type" value="Genomic_DNA"/>
</dbReference>
<proteinExistence type="predicted"/>
<comment type="caution">
    <text evidence="1">The sequence shown here is derived from an EMBL/GenBank/DDBJ whole genome shotgun (WGS) entry which is preliminary data.</text>
</comment>
<accession>A0ABS8V4Z0</accession>
<sequence>RYPVAVDSLWRSIHRHEGPNNYPPLSLRRTTDRHDVLAAWTRYSGSIHRHEGPNNYHPLSLRRTTGRHDVFAAVAPSQLQRSPLTISSKLAAPFLISPTLV</sequence>
<dbReference type="Proteomes" id="UP000823775">
    <property type="component" value="Unassembled WGS sequence"/>
</dbReference>
<gene>
    <name evidence="1" type="ORF">HAX54_027643</name>
</gene>
<reference evidence="1 2" key="1">
    <citation type="journal article" date="2021" name="BMC Genomics">
        <title>Datura genome reveals duplications of psychoactive alkaloid biosynthetic genes and high mutation rate following tissue culture.</title>
        <authorList>
            <person name="Rajewski A."/>
            <person name="Carter-House D."/>
            <person name="Stajich J."/>
            <person name="Litt A."/>
        </authorList>
    </citation>
    <scope>NUCLEOTIDE SEQUENCE [LARGE SCALE GENOMIC DNA]</scope>
    <source>
        <strain evidence="1">AR-01</strain>
    </source>
</reference>
<evidence type="ECO:0000313" key="1">
    <source>
        <dbReference type="EMBL" id="MCD9641457.1"/>
    </source>
</evidence>
<name>A0ABS8V4Z0_DATST</name>
<feature type="non-terminal residue" evidence="1">
    <location>
        <position position="1"/>
    </location>
</feature>
<protein>
    <submittedName>
        <fullName evidence="1">Uncharacterized protein</fullName>
    </submittedName>
</protein>
<organism evidence="1 2">
    <name type="scientific">Datura stramonium</name>
    <name type="common">Jimsonweed</name>
    <name type="synonym">Common thornapple</name>
    <dbReference type="NCBI Taxonomy" id="4076"/>
    <lineage>
        <taxon>Eukaryota</taxon>
        <taxon>Viridiplantae</taxon>
        <taxon>Streptophyta</taxon>
        <taxon>Embryophyta</taxon>
        <taxon>Tracheophyta</taxon>
        <taxon>Spermatophyta</taxon>
        <taxon>Magnoliopsida</taxon>
        <taxon>eudicotyledons</taxon>
        <taxon>Gunneridae</taxon>
        <taxon>Pentapetalae</taxon>
        <taxon>asterids</taxon>
        <taxon>lamiids</taxon>
        <taxon>Solanales</taxon>
        <taxon>Solanaceae</taxon>
        <taxon>Solanoideae</taxon>
        <taxon>Datureae</taxon>
        <taxon>Datura</taxon>
    </lineage>
</organism>
<keyword evidence="2" id="KW-1185">Reference proteome</keyword>